<name>A0A0C5RKN7_9BACT</name>
<dbReference type="EMBL" id="CP009770">
    <property type="protein sequence ID" value="AJQ45218.1"/>
    <property type="molecule type" value="Genomic_DNA"/>
</dbReference>
<reference evidence="1 2" key="1">
    <citation type="journal article" date="2015" name="Genome Announc.">
        <title>Genome Sequence of Ureaplasma diversum Strain ATCC 49782.</title>
        <authorList>
            <person name="Marques L.M."/>
            <person name="Guimaraes A.M."/>
            <person name="Martins H.B."/>
            <person name="Rezende I.S."/>
            <person name="Barbosa M.S."/>
            <person name="Campos G.B."/>
            <person name="do Nascimento N.C."/>
            <person name="Dos Santos A.P."/>
            <person name="Amorim A.T."/>
            <person name="Santos V.M."/>
            <person name="Messick J.B."/>
            <person name="Timenetsky J."/>
        </authorList>
    </citation>
    <scope>NUCLEOTIDE SEQUENCE [LARGE SCALE GENOMIC DNA]</scope>
    <source>
        <strain evidence="1 2">ATCC 49782</strain>
    </source>
</reference>
<dbReference type="PATRIC" id="fig|42094.4.peg.196"/>
<dbReference type="Gene3D" id="1.10.287.1120">
    <property type="entry name" value="Bipartite methylase S protein"/>
    <property type="match status" value="1"/>
</dbReference>
<dbReference type="AlphaFoldDB" id="A0A0C5RKN7"/>
<proteinExistence type="predicted"/>
<dbReference type="STRING" id="42094.JM47_01040"/>
<dbReference type="KEGG" id="ude:JM47_01040"/>
<gene>
    <name evidence="1" type="ORF">JM47_01040</name>
</gene>
<organism evidence="1 2">
    <name type="scientific">Ureaplasma diversum</name>
    <dbReference type="NCBI Taxonomy" id="42094"/>
    <lineage>
        <taxon>Bacteria</taxon>
        <taxon>Bacillati</taxon>
        <taxon>Mycoplasmatota</taxon>
        <taxon>Mycoplasmoidales</taxon>
        <taxon>Mycoplasmoidaceae</taxon>
        <taxon>Ureaplasma</taxon>
    </lineage>
</organism>
<evidence type="ECO:0000313" key="1">
    <source>
        <dbReference type="EMBL" id="AJQ45218.1"/>
    </source>
</evidence>
<accession>A0A0C5RKN7</accession>
<dbReference type="HOGENOM" id="CLU_2572899_0_0_14"/>
<dbReference type="SUPFAM" id="SSF116734">
    <property type="entry name" value="DNA methylase specificity domain"/>
    <property type="match status" value="1"/>
</dbReference>
<sequence>MNEINIDYLFFLLEKNMPAPEEYKRHFSIISEIYVSLTLNTLEQQKIANFFIQLDNLISLQSKKVQKLKDIKNGCLNKMFV</sequence>
<dbReference type="Proteomes" id="UP000032261">
    <property type="component" value="Chromosome"/>
</dbReference>
<evidence type="ECO:0008006" key="3">
    <source>
        <dbReference type="Google" id="ProtNLM"/>
    </source>
</evidence>
<evidence type="ECO:0000313" key="2">
    <source>
        <dbReference type="Proteomes" id="UP000032261"/>
    </source>
</evidence>
<protein>
    <recommendedName>
        <fullName evidence="3">Type I restriction modification DNA specificity domain-containing protein</fullName>
    </recommendedName>
</protein>